<protein>
    <submittedName>
        <fullName evidence="2">Uncharacterized protein</fullName>
    </submittedName>
</protein>
<feature type="compositionally biased region" description="Low complexity" evidence="1">
    <location>
        <begin position="62"/>
        <end position="71"/>
    </location>
</feature>
<gene>
    <name evidence="2" type="ORF">AVDCRST_MAG13-2312</name>
</gene>
<feature type="compositionally biased region" description="Polar residues" evidence="1">
    <location>
        <begin position="1"/>
        <end position="12"/>
    </location>
</feature>
<dbReference type="AlphaFoldDB" id="A0A6J4SKS3"/>
<evidence type="ECO:0000256" key="1">
    <source>
        <dbReference type="SAM" id="MobiDB-lite"/>
    </source>
</evidence>
<evidence type="ECO:0000313" key="2">
    <source>
        <dbReference type="EMBL" id="CAA9501876.1"/>
    </source>
</evidence>
<reference evidence="2" key="1">
    <citation type="submission" date="2020-02" db="EMBL/GenBank/DDBJ databases">
        <authorList>
            <person name="Meier V. D."/>
        </authorList>
    </citation>
    <scope>NUCLEOTIDE SEQUENCE</scope>
    <source>
        <strain evidence="2">AVDCRST_MAG13</strain>
    </source>
</reference>
<accession>A0A6J4SKS3</accession>
<feature type="compositionally biased region" description="Low complexity" evidence="1">
    <location>
        <begin position="96"/>
        <end position="111"/>
    </location>
</feature>
<proteinExistence type="predicted"/>
<organism evidence="2">
    <name type="scientific">uncultured Solirubrobacteraceae bacterium</name>
    <dbReference type="NCBI Taxonomy" id="1162706"/>
    <lineage>
        <taxon>Bacteria</taxon>
        <taxon>Bacillati</taxon>
        <taxon>Actinomycetota</taxon>
        <taxon>Thermoleophilia</taxon>
        <taxon>Solirubrobacterales</taxon>
        <taxon>Solirubrobacteraceae</taxon>
        <taxon>environmental samples</taxon>
    </lineage>
</organism>
<feature type="region of interest" description="Disordered" evidence="1">
    <location>
        <begin position="1"/>
        <end position="111"/>
    </location>
</feature>
<feature type="non-terminal residue" evidence="2">
    <location>
        <position position="111"/>
    </location>
</feature>
<dbReference type="EMBL" id="CADCVO010000368">
    <property type="protein sequence ID" value="CAA9501876.1"/>
    <property type="molecule type" value="Genomic_DNA"/>
</dbReference>
<sequence>WGSWRSSCSSGTAARRIPRRSRSCARPWPTWAPTPPPCGSARWPRTPTRRPPPSSGRRRSASTDATSSRPRTSPPGSPAGSTAAATAASPPPPIPTTCATPCAPRSRSPPH</sequence>
<name>A0A6J4SKS3_9ACTN</name>
<feature type="non-terminal residue" evidence="2">
    <location>
        <position position="1"/>
    </location>
</feature>
<feature type="compositionally biased region" description="Low complexity" evidence="1">
    <location>
        <begin position="78"/>
        <end position="88"/>
    </location>
</feature>